<evidence type="ECO:0000313" key="3">
    <source>
        <dbReference type="EMBL" id="WNM26096.1"/>
    </source>
</evidence>
<organism evidence="2 4">
    <name type="scientific">Demequina capsici</name>
    <dbReference type="NCBI Taxonomy" id="3075620"/>
    <lineage>
        <taxon>Bacteria</taxon>
        <taxon>Bacillati</taxon>
        <taxon>Actinomycetota</taxon>
        <taxon>Actinomycetes</taxon>
        <taxon>Micrococcales</taxon>
        <taxon>Demequinaceae</taxon>
        <taxon>Demequina</taxon>
    </lineage>
</organism>
<dbReference type="GO" id="GO:0005829">
    <property type="term" value="C:cytosol"/>
    <property type="evidence" value="ECO:0007669"/>
    <property type="project" value="TreeGrafter"/>
</dbReference>
<dbReference type="EMBL" id="CP134879">
    <property type="protein sequence ID" value="WNM23217.1"/>
    <property type="molecule type" value="Genomic_DNA"/>
</dbReference>
<dbReference type="GO" id="GO:0003677">
    <property type="term" value="F:DNA binding"/>
    <property type="evidence" value="ECO:0007669"/>
    <property type="project" value="UniProtKB-KW"/>
</dbReference>
<dbReference type="PROSITE" id="PS01332">
    <property type="entry name" value="HTH_RRF2_1"/>
    <property type="match status" value="1"/>
</dbReference>
<evidence type="ECO:0000313" key="4">
    <source>
        <dbReference type="Proteomes" id="UP001304125"/>
    </source>
</evidence>
<dbReference type="SUPFAM" id="SSF46785">
    <property type="entry name" value="Winged helix' DNA-binding domain"/>
    <property type="match status" value="1"/>
</dbReference>
<proteinExistence type="predicted"/>
<dbReference type="Proteomes" id="UP001303408">
    <property type="component" value="Chromosome"/>
</dbReference>
<dbReference type="PANTHER" id="PTHR33221">
    <property type="entry name" value="WINGED HELIX-TURN-HELIX TRANSCRIPTIONAL REGULATOR, RRF2 FAMILY"/>
    <property type="match status" value="1"/>
</dbReference>
<dbReference type="Proteomes" id="UP001304125">
    <property type="component" value="Chromosome"/>
</dbReference>
<dbReference type="InterPro" id="IPR000944">
    <property type="entry name" value="Tscrpt_reg_Rrf2"/>
</dbReference>
<reference evidence="2 4" key="1">
    <citation type="submission" date="2023-09" db="EMBL/GenBank/DDBJ databases">
        <title>Demequina sp. a novel bacteria isolated from Capsicum annuum.</title>
        <authorList>
            <person name="Humaira Z."/>
            <person name="Lee J."/>
            <person name="Cho D."/>
        </authorList>
    </citation>
    <scope>NUCLEOTIDE SEQUENCE [LARGE SCALE GENOMIC DNA]</scope>
    <source>
        <strain evidence="2 4">OYTSA14</strain>
        <strain evidence="3">PMTSA13</strain>
    </source>
</reference>
<dbReference type="EMBL" id="CP134880">
    <property type="protein sequence ID" value="WNM26096.1"/>
    <property type="molecule type" value="Genomic_DNA"/>
</dbReference>
<dbReference type="GO" id="GO:0003700">
    <property type="term" value="F:DNA-binding transcription factor activity"/>
    <property type="evidence" value="ECO:0007669"/>
    <property type="project" value="TreeGrafter"/>
</dbReference>
<keyword evidence="4" id="KW-1185">Reference proteome</keyword>
<dbReference type="PROSITE" id="PS51197">
    <property type="entry name" value="HTH_RRF2_2"/>
    <property type="match status" value="1"/>
</dbReference>
<dbReference type="InterPro" id="IPR030489">
    <property type="entry name" value="TR_Rrf2-type_CS"/>
</dbReference>
<dbReference type="RefSeq" id="WP_313495958.1">
    <property type="nucleotide sequence ID" value="NZ_CP134879.1"/>
</dbReference>
<name>A0AA96J5P1_9MICO</name>
<dbReference type="KEGG" id="dcp:RN607_07760"/>
<dbReference type="Gene3D" id="1.10.10.10">
    <property type="entry name" value="Winged helix-like DNA-binding domain superfamily/Winged helix DNA-binding domain"/>
    <property type="match status" value="1"/>
</dbReference>
<dbReference type="AlphaFoldDB" id="A0AA96J5P1"/>
<gene>
    <name evidence="2" type="ORF">RN606_07520</name>
    <name evidence="3" type="ORF">RN607_07760</name>
</gene>
<dbReference type="InterPro" id="IPR036390">
    <property type="entry name" value="WH_DNA-bd_sf"/>
</dbReference>
<dbReference type="Pfam" id="PF02082">
    <property type="entry name" value="Rrf2"/>
    <property type="match status" value="1"/>
</dbReference>
<evidence type="ECO:0000313" key="2">
    <source>
        <dbReference type="EMBL" id="WNM23217.1"/>
    </source>
</evidence>
<protein>
    <submittedName>
        <fullName evidence="2">Rrf2 family transcriptional regulator</fullName>
    </submittedName>
</protein>
<sequence>MRVSARADYAIRAAAELAAAESSLTTEALASAQAMPRKFLEGILSVLRREGIVVAQRGLGGGYRLARSPRDITLADIVRAVDGPLVFVRGERPSQLSYGGAADDLLTVWVALRASVRGVLESVTVADLASGSLPPEIAALVADEAAWENP</sequence>
<dbReference type="NCBIfam" id="TIGR00738">
    <property type="entry name" value="rrf2_super"/>
    <property type="match status" value="1"/>
</dbReference>
<dbReference type="PANTHER" id="PTHR33221:SF5">
    <property type="entry name" value="HTH-TYPE TRANSCRIPTIONAL REGULATOR ISCR"/>
    <property type="match status" value="1"/>
</dbReference>
<accession>A0AA96FCM5</accession>
<dbReference type="InterPro" id="IPR036388">
    <property type="entry name" value="WH-like_DNA-bd_sf"/>
</dbReference>
<accession>A0AA96J5P1</accession>
<keyword evidence="1" id="KW-0238">DNA-binding</keyword>
<evidence type="ECO:0000256" key="1">
    <source>
        <dbReference type="ARBA" id="ARBA00023125"/>
    </source>
</evidence>